<name>A0A1I5XQI0_9LACT</name>
<organism evidence="2 3">
    <name type="scientific">Desemzia incerta</name>
    <dbReference type="NCBI Taxonomy" id="82801"/>
    <lineage>
        <taxon>Bacteria</taxon>
        <taxon>Bacillati</taxon>
        <taxon>Bacillota</taxon>
        <taxon>Bacilli</taxon>
        <taxon>Lactobacillales</taxon>
        <taxon>Carnobacteriaceae</taxon>
        <taxon>Desemzia</taxon>
    </lineage>
</organism>
<dbReference type="SUPFAM" id="SSF52833">
    <property type="entry name" value="Thioredoxin-like"/>
    <property type="match status" value="1"/>
</dbReference>
<accession>A0A1I5XQI0</accession>
<feature type="domain" description="Thioredoxin-like fold" evidence="1">
    <location>
        <begin position="17"/>
        <end position="172"/>
    </location>
</feature>
<dbReference type="EMBL" id="FOXW01000005">
    <property type="protein sequence ID" value="SFQ34199.1"/>
    <property type="molecule type" value="Genomic_DNA"/>
</dbReference>
<reference evidence="2 3" key="1">
    <citation type="submission" date="2016-10" db="EMBL/GenBank/DDBJ databases">
        <authorList>
            <person name="de Groot N.N."/>
        </authorList>
    </citation>
    <scope>NUCLEOTIDE SEQUENCE [LARGE SCALE GENOMIC DNA]</scope>
    <source>
        <strain evidence="2 3">DSM 20581</strain>
    </source>
</reference>
<dbReference type="STRING" id="82801.SAMN04488506_1557"/>
<dbReference type="Gene3D" id="3.40.30.10">
    <property type="entry name" value="Glutaredoxin"/>
    <property type="match status" value="1"/>
</dbReference>
<evidence type="ECO:0000313" key="3">
    <source>
        <dbReference type="Proteomes" id="UP000199136"/>
    </source>
</evidence>
<gene>
    <name evidence="2" type="ORF">SAMN04488506_1557</name>
</gene>
<dbReference type="InterPro" id="IPR012336">
    <property type="entry name" value="Thioredoxin-like_fold"/>
</dbReference>
<dbReference type="SMR" id="A0A1I5XQI0"/>
<sequence>MDTSNMNADKVNVTYGFKIGPESAPVKVIEFINLACPYCKKWYFDTKDLLNEYVQEGKVQRVIKLFDKEKPSLKRGNVLHHHLDYKKPEEALMEIDYLLAHQNEWGMLKSHEEIAEYAVEKRGLTHQPNEIEINGILNETKEANVFFVPSVFIGENIFDENISLEELKTIIDSEYEKNK</sequence>
<evidence type="ECO:0000259" key="1">
    <source>
        <dbReference type="Pfam" id="PF13462"/>
    </source>
</evidence>
<dbReference type="RefSeq" id="WP_092480590.1">
    <property type="nucleotide sequence ID" value="NZ_FOXW01000005.1"/>
</dbReference>
<protein>
    <submittedName>
        <fullName evidence="2">Thioredoxin</fullName>
    </submittedName>
</protein>
<dbReference type="Proteomes" id="UP000199136">
    <property type="component" value="Unassembled WGS sequence"/>
</dbReference>
<dbReference type="Gene3D" id="1.10.1200.90">
    <property type="entry name" value="DsbA-like domain"/>
    <property type="match status" value="1"/>
</dbReference>
<dbReference type="AlphaFoldDB" id="A0A1I5XQI0"/>
<evidence type="ECO:0000313" key="2">
    <source>
        <dbReference type="EMBL" id="SFQ34199.1"/>
    </source>
</evidence>
<keyword evidence="3" id="KW-1185">Reference proteome</keyword>
<dbReference type="Pfam" id="PF13462">
    <property type="entry name" value="Thioredoxin_4"/>
    <property type="match status" value="1"/>
</dbReference>
<proteinExistence type="predicted"/>
<dbReference type="OrthoDB" id="117402at2"/>
<dbReference type="InterPro" id="IPR036249">
    <property type="entry name" value="Thioredoxin-like_sf"/>
</dbReference>